<dbReference type="InterPro" id="IPR011992">
    <property type="entry name" value="EF-hand-dom_pair"/>
</dbReference>
<dbReference type="InParanoid" id="A0A024GH35"/>
<dbReference type="PANTHER" id="PTHR47026:SF2">
    <property type="entry name" value="FLAGELLAR ASSOCIATED PROTEIN"/>
    <property type="match status" value="1"/>
</dbReference>
<dbReference type="EMBL" id="CAIX01000109">
    <property type="protein sequence ID" value="CCI45831.1"/>
    <property type="molecule type" value="Genomic_DNA"/>
</dbReference>
<dbReference type="STRING" id="65357.A0A024GH35"/>
<keyword evidence="2" id="KW-1185">Reference proteome</keyword>
<sequence length="387" mass="44621">MSAPDTDEMLALRAVFDMYDENASGKIAVTHLPVILGQIRSDTANEHMAAFDAACNGQHHVSFDTFLSVLHSHTKSLTTVFDTNTSNSEDLEHASDPLGDSTKVGEFISILEEYRLKCEQEGNYLEAQRADTQLQVLRTQEFKQQTKALKAKQMAERQDVQIAHNLQFHDFNQAWDQYLEQYDRMAAKYTQQMSQKHALELSDLREKLTQDSAERTPKFSKELIDWRRRQYRLAQQKKYAEAQKIKQFVDGMEQYERTKLGGDCHTGHSKKEAKLRQQHQAELQALCKRIEAKRTEHLNQRAVDSTRLLQRNRNVQTALESRQIVEATKKLHDLKNTFVSRNRSTHTTTQNVIPPEARVIRERKASFTSFSSEKKILPSTKSFGIAH</sequence>
<dbReference type="PANTHER" id="PTHR47026">
    <property type="entry name" value="PIGMENTOSA GTPASE REGULATOR-LIKE PROTEIN, PUTATIVE-RELATED"/>
    <property type="match status" value="1"/>
</dbReference>
<protein>
    <recommendedName>
        <fullName evidence="3">Calmodulin</fullName>
    </recommendedName>
</protein>
<gene>
    <name evidence="1" type="ORF">BN9_067410</name>
</gene>
<dbReference type="AlphaFoldDB" id="A0A024GH35"/>
<name>A0A024GH35_9STRA</name>
<proteinExistence type="predicted"/>
<accession>A0A024GH35</accession>
<comment type="caution">
    <text evidence="1">The sequence shown here is derived from an EMBL/GenBank/DDBJ whole genome shotgun (WGS) entry which is preliminary data.</text>
</comment>
<dbReference type="SUPFAM" id="SSF47473">
    <property type="entry name" value="EF-hand"/>
    <property type="match status" value="1"/>
</dbReference>
<evidence type="ECO:0000313" key="2">
    <source>
        <dbReference type="Proteomes" id="UP000053237"/>
    </source>
</evidence>
<dbReference type="OrthoDB" id="8062037at2759"/>
<dbReference type="Gene3D" id="1.10.238.10">
    <property type="entry name" value="EF-hand"/>
    <property type="match status" value="1"/>
</dbReference>
<evidence type="ECO:0000313" key="1">
    <source>
        <dbReference type="EMBL" id="CCI45831.1"/>
    </source>
</evidence>
<reference evidence="1 2" key="1">
    <citation type="submission" date="2012-05" db="EMBL/GenBank/DDBJ databases">
        <title>Recombination and specialization in a pathogen metapopulation.</title>
        <authorList>
            <person name="Gardiner A."/>
            <person name="Kemen E."/>
            <person name="Schultz-Larsen T."/>
            <person name="MacLean D."/>
            <person name="Van Oosterhout C."/>
            <person name="Jones J.D.G."/>
        </authorList>
    </citation>
    <scope>NUCLEOTIDE SEQUENCE [LARGE SCALE GENOMIC DNA]</scope>
    <source>
        <strain evidence="1 2">Ac Nc2</strain>
    </source>
</reference>
<evidence type="ECO:0008006" key="3">
    <source>
        <dbReference type="Google" id="ProtNLM"/>
    </source>
</evidence>
<organism evidence="1 2">
    <name type="scientific">Albugo candida</name>
    <dbReference type="NCBI Taxonomy" id="65357"/>
    <lineage>
        <taxon>Eukaryota</taxon>
        <taxon>Sar</taxon>
        <taxon>Stramenopiles</taxon>
        <taxon>Oomycota</taxon>
        <taxon>Peronosporomycetes</taxon>
        <taxon>Albuginales</taxon>
        <taxon>Albuginaceae</taxon>
        <taxon>Albugo</taxon>
    </lineage>
</organism>
<dbReference type="Proteomes" id="UP000053237">
    <property type="component" value="Unassembled WGS sequence"/>
</dbReference>